<keyword evidence="4 7" id="KW-0256">Endoplasmic reticulum</keyword>
<comment type="caution">
    <text evidence="8">The sequence shown here is derived from an EMBL/GenBank/DDBJ whole genome shotgun (WGS) entry which is preliminary data.</text>
</comment>
<dbReference type="OrthoDB" id="1716531at2759"/>
<organism evidence="8 9">
    <name type="scientific">Blastocystis sp. subtype 1 (strain ATCC 50177 / NandII)</name>
    <dbReference type="NCBI Taxonomy" id="478820"/>
    <lineage>
        <taxon>Eukaryota</taxon>
        <taxon>Sar</taxon>
        <taxon>Stramenopiles</taxon>
        <taxon>Bigyra</taxon>
        <taxon>Opalozoa</taxon>
        <taxon>Opalinata</taxon>
        <taxon>Blastocystidae</taxon>
        <taxon>Blastocystis</taxon>
    </lineage>
</organism>
<dbReference type="SUPFAM" id="SSF144091">
    <property type="entry name" value="Rhomboid-like"/>
    <property type="match status" value="1"/>
</dbReference>
<keyword evidence="5 7" id="KW-1133">Transmembrane helix</keyword>
<sequence length="241" mass="27419">MQQENGFKTWFYNIPPFTRTYLVILLLTGFGSAYGLFDPFTLVFSRELILKRLEVWRLFSNFFYIGGPSMSFVMNLMFIMSFGSSFEKNPMSCTKGAAGDAADFIFNVLWGVVLNLLVAFVYPSYLLSMPLLQYCIYLWSKQNPSTPRSFWGITVKGFYMPFVLMAFSLLVGSSIVENIIGILTGHIFYYFSQVCEATKNTPLFTTPAALRRLLSLPTATSKEDEVFKRRWGGSGHRLGVE</sequence>
<comment type="similarity">
    <text evidence="2 7">Belongs to the derlin family.</text>
</comment>
<evidence type="ECO:0000256" key="5">
    <source>
        <dbReference type="ARBA" id="ARBA00022989"/>
    </source>
</evidence>
<keyword evidence="3 7" id="KW-0812">Transmembrane</keyword>
<evidence type="ECO:0000256" key="4">
    <source>
        <dbReference type="ARBA" id="ARBA00022824"/>
    </source>
</evidence>
<evidence type="ECO:0000313" key="9">
    <source>
        <dbReference type="Proteomes" id="UP000078348"/>
    </source>
</evidence>
<evidence type="ECO:0000256" key="3">
    <source>
        <dbReference type="ARBA" id="ARBA00022692"/>
    </source>
</evidence>
<dbReference type="PANTHER" id="PTHR11009">
    <property type="entry name" value="DER1-LIKE PROTEIN, DERLIN"/>
    <property type="match status" value="1"/>
</dbReference>
<dbReference type="EMBL" id="LXWW01000020">
    <property type="protein sequence ID" value="OAO17714.1"/>
    <property type="molecule type" value="Genomic_DNA"/>
</dbReference>
<dbReference type="GO" id="GO:0006950">
    <property type="term" value="P:response to stress"/>
    <property type="evidence" value="ECO:0007669"/>
    <property type="project" value="UniProtKB-ARBA"/>
</dbReference>
<accession>A0A196SPH3</accession>
<keyword evidence="9" id="KW-1185">Reference proteome</keyword>
<dbReference type="AlphaFoldDB" id="A0A196SPH3"/>
<feature type="transmembrane region" description="Helical" evidence="7">
    <location>
        <begin position="21"/>
        <end position="42"/>
    </location>
</feature>
<proteinExistence type="inferred from homology"/>
<gene>
    <name evidence="8" type="ORF">AV274_0548</name>
</gene>
<dbReference type="STRING" id="478820.A0A196SPH3"/>
<feature type="transmembrane region" description="Helical" evidence="7">
    <location>
        <begin position="104"/>
        <end position="122"/>
    </location>
</feature>
<comment type="function">
    <text evidence="7">May be involved in the degradation of misfolded endoplasmic reticulum (ER) luminal proteins.</text>
</comment>
<reference evidence="8 9" key="1">
    <citation type="submission" date="2016-05" db="EMBL/GenBank/DDBJ databases">
        <title>Nuclear genome of Blastocystis sp. subtype 1 NandII.</title>
        <authorList>
            <person name="Gentekaki E."/>
            <person name="Curtis B."/>
            <person name="Stairs C."/>
            <person name="Eme L."/>
            <person name="Herman E."/>
            <person name="Klimes V."/>
            <person name="Arias M.C."/>
            <person name="Elias M."/>
            <person name="Hilliou F."/>
            <person name="Klute M."/>
            <person name="Malik S.-B."/>
            <person name="Pightling A."/>
            <person name="Rachubinski R."/>
            <person name="Salas D."/>
            <person name="Schlacht A."/>
            <person name="Suga H."/>
            <person name="Archibald J."/>
            <person name="Ball S.G."/>
            <person name="Clark G."/>
            <person name="Dacks J."/>
            <person name="Van Der Giezen M."/>
            <person name="Tsaousis A."/>
            <person name="Roger A."/>
        </authorList>
    </citation>
    <scope>NUCLEOTIDE SEQUENCE [LARGE SCALE GENOMIC DNA]</scope>
    <source>
        <strain evidence="9">ATCC 50177 / NandII</strain>
    </source>
</reference>
<evidence type="ECO:0000256" key="6">
    <source>
        <dbReference type="ARBA" id="ARBA00023136"/>
    </source>
</evidence>
<dbReference type="GO" id="GO:0005789">
    <property type="term" value="C:endoplasmic reticulum membrane"/>
    <property type="evidence" value="ECO:0007669"/>
    <property type="project" value="UniProtKB-SubCell"/>
</dbReference>
<dbReference type="InterPro" id="IPR035952">
    <property type="entry name" value="Rhomboid-like_sf"/>
</dbReference>
<dbReference type="InterPro" id="IPR007599">
    <property type="entry name" value="DER1"/>
</dbReference>
<evidence type="ECO:0000256" key="7">
    <source>
        <dbReference type="RuleBase" id="RU363059"/>
    </source>
</evidence>
<keyword evidence="6 7" id="KW-0472">Membrane</keyword>
<feature type="transmembrane region" description="Helical" evidence="7">
    <location>
        <begin position="158"/>
        <end position="183"/>
    </location>
</feature>
<protein>
    <recommendedName>
        <fullName evidence="7">Derlin</fullName>
    </recommendedName>
</protein>
<dbReference type="Pfam" id="PF04511">
    <property type="entry name" value="DER1"/>
    <property type="match status" value="1"/>
</dbReference>
<evidence type="ECO:0000313" key="8">
    <source>
        <dbReference type="EMBL" id="OAO17714.1"/>
    </source>
</evidence>
<evidence type="ECO:0000256" key="2">
    <source>
        <dbReference type="ARBA" id="ARBA00008917"/>
    </source>
</evidence>
<comment type="subcellular location">
    <subcellularLocation>
        <location evidence="1 7">Endoplasmic reticulum membrane</location>
        <topology evidence="1 7">Multi-pass membrane protein</topology>
    </subcellularLocation>
</comment>
<evidence type="ECO:0000256" key="1">
    <source>
        <dbReference type="ARBA" id="ARBA00004477"/>
    </source>
</evidence>
<dbReference type="Proteomes" id="UP000078348">
    <property type="component" value="Unassembled WGS sequence"/>
</dbReference>
<feature type="transmembrane region" description="Helical" evidence="7">
    <location>
        <begin position="62"/>
        <end position="83"/>
    </location>
</feature>
<name>A0A196SPH3_BLAHN</name>